<evidence type="ECO:0008006" key="6">
    <source>
        <dbReference type="Google" id="ProtNLM"/>
    </source>
</evidence>
<dbReference type="PANTHER" id="PTHR38420">
    <property type="entry name" value="AP-4-A PHOSPHORYLASE II"/>
    <property type="match status" value="1"/>
</dbReference>
<comment type="caution">
    <text evidence="4">The sequence shown here is derived from an EMBL/GenBank/DDBJ whole genome shotgun (WGS) entry which is preliminary data.</text>
</comment>
<evidence type="ECO:0000259" key="2">
    <source>
        <dbReference type="Pfam" id="PF09830"/>
    </source>
</evidence>
<dbReference type="InterPro" id="IPR019200">
    <property type="entry name" value="ATP_adenylylTrfase_C"/>
</dbReference>
<organism evidence="4 5">
    <name type="scientific">Coniochaeta hoffmannii</name>
    <dbReference type="NCBI Taxonomy" id="91930"/>
    <lineage>
        <taxon>Eukaryota</taxon>
        <taxon>Fungi</taxon>
        <taxon>Dikarya</taxon>
        <taxon>Ascomycota</taxon>
        <taxon>Pezizomycotina</taxon>
        <taxon>Sordariomycetes</taxon>
        <taxon>Sordariomycetidae</taxon>
        <taxon>Coniochaetales</taxon>
        <taxon>Coniochaetaceae</taxon>
        <taxon>Coniochaeta</taxon>
    </lineage>
</organism>
<dbReference type="GO" id="GO:0003877">
    <property type="term" value="F:ATP:ADP adenylyltransferase activity"/>
    <property type="evidence" value="ECO:0007669"/>
    <property type="project" value="InterPro"/>
</dbReference>
<dbReference type="AlphaFoldDB" id="A0AA38RI69"/>
<dbReference type="InterPro" id="IPR045759">
    <property type="entry name" value="Ap4A_phos1/2_N"/>
</dbReference>
<dbReference type="Pfam" id="PF09830">
    <property type="entry name" value="ATP_transf"/>
    <property type="match status" value="1"/>
</dbReference>
<accession>A0AA38RI69</accession>
<dbReference type="Gene3D" id="3.30.428.70">
    <property type="match status" value="1"/>
</dbReference>
<evidence type="ECO:0000313" key="4">
    <source>
        <dbReference type="EMBL" id="KAJ9148746.1"/>
    </source>
</evidence>
<name>A0AA38RI69_9PEZI</name>
<dbReference type="Proteomes" id="UP001174691">
    <property type="component" value="Unassembled WGS sequence"/>
</dbReference>
<dbReference type="InterPro" id="IPR043171">
    <property type="entry name" value="Ap4A_phos1/2-like"/>
</dbReference>
<dbReference type="SUPFAM" id="SSF54197">
    <property type="entry name" value="HIT-like"/>
    <property type="match status" value="1"/>
</dbReference>
<keyword evidence="5" id="KW-1185">Reference proteome</keyword>
<dbReference type="InterPro" id="IPR009163">
    <property type="entry name" value="Ap4A_phos1/2"/>
</dbReference>
<feature type="domain" description="Ap4A phosphorylase 1/2 N-terminal" evidence="3">
    <location>
        <begin position="87"/>
        <end position="173"/>
    </location>
</feature>
<dbReference type="PANTHER" id="PTHR38420:SF1">
    <property type="entry name" value="PUTATIVE (AFU_ORTHOLOGUE AFUA_5G14690)-RELATED"/>
    <property type="match status" value="1"/>
</dbReference>
<sequence length="310" mass="35033">MGSVVEPRIHNEERVLATFDRLVKQGIIKYGPSYSSYTTIDGFEFEFTIRPSWASKPRIPSDSLNSVPSREEEEHFGPGSDILKSHPSQVLGTLSGTHILALNIYPSSRPHYLLLTLDSFRRQDEPLDPQDVAVAWTFLHSLPHTREYYVIYNCGPASGCSRRHKHLQVARRPDAGRETAEKRARFFPDIIEGGEEVRVPYRYFLHRFAGHDVVDSDSVYRIYRSFLDGCGASSSFRSTDWAPSHNLILTSGWLLVIPRRYPRNEAYTELLPNGAGMMGTVSARDQRIVDKWIAEGPARVLAAFGLPPDS</sequence>
<reference evidence="4" key="1">
    <citation type="submission" date="2022-07" db="EMBL/GenBank/DDBJ databases">
        <title>Fungi with potential for degradation of polypropylene.</title>
        <authorList>
            <person name="Gostincar C."/>
        </authorList>
    </citation>
    <scope>NUCLEOTIDE SEQUENCE</scope>
    <source>
        <strain evidence="4">EXF-13287</strain>
    </source>
</reference>
<dbReference type="EMBL" id="JANBVN010000086">
    <property type="protein sequence ID" value="KAJ9148746.1"/>
    <property type="molecule type" value="Genomic_DNA"/>
</dbReference>
<feature type="domain" description="ATP adenylyltransferase C-terminal" evidence="2">
    <location>
        <begin position="199"/>
        <end position="307"/>
    </location>
</feature>
<feature type="region of interest" description="Disordered" evidence="1">
    <location>
        <begin position="59"/>
        <end position="84"/>
    </location>
</feature>
<dbReference type="GO" id="GO:0005524">
    <property type="term" value="F:ATP binding"/>
    <property type="evidence" value="ECO:0007669"/>
    <property type="project" value="InterPro"/>
</dbReference>
<proteinExistence type="predicted"/>
<dbReference type="InterPro" id="IPR036265">
    <property type="entry name" value="HIT-like_sf"/>
</dbReference>
<dbReference type="Pfam" id="PF19327">
    <property type="entry name" value="Ap4A_phos_N"/>
    <property type="match status" value="1"/>
</dbReference>
<dbReference type="GO" id="GO:0009117">
    <property type="term" value="P:nucleotide metabolic process"/>
    <property type="evidence" value="ECO:0007669"/>
    <property type="project" value="InterPro"/>
</dbReference>
<gene>
    <name evidence="4" type="ORF">NKR19_g5943</name>
</gene>
<protein>
    <recommendedName>
        <fullName evidence="6">Phosphorylase</fullName>
    </recommendedName>
</protein>
<evidence type="ECO:0000256" key="1">
    <source>
        <dbReference type="SAM" id="MobiDB-lite"/>
    </source>
</evidence>
<evidence type="ECO:0000313" key="5">
    <source>
        <dbReference type="Proteomes" id="UP001174691"/>
    </source>
</evidence>
<evidence type="ECO:0000259" key="3">
    <source>
        <dbReference type="Pfam" id="PF19327"/>
    </source>
</evidence>